<evidence type="ECO:0000313" key="2">
    <source>
        <dbReference type="EMBL" id="AGN25551.1"/>
    </source>
</evidence>
<protein>
    <submittedName>
        <fullName evidence="2">Uncharacterized protein</fullName>
    </submittedName>
</protein>
<dbReference type="Proteomes" id="UP000014070">
    <property type="component" value="Chromosome"/>
</dbReference>
<reference evidence="2 3" key="1">
    <citation type="journal article" date="2013" name="Genome Announc.">
        <title>Genome sequence of 'Candidatus Methanomassiliicoccus intestinalis' Issoire-Mx1, a third thermoplasmatales-related methanogenic archaeon from human feces.</title>
        <authorList>
            <person name="Borrel G."/>
            <person name="Harris H.M."/>
            <person name="Parisot N."/>
            <person name="Gaci N."/>
            <person name="Tottey W."/>
            <person name="Mihajlovski A."/>
            <person name="Deane J."/>
            <person name="Gribaldo S."/>
            <person name="Bardot O."/>
            <person name="Peyretaillade E."/>
            <person name="Peyret P."/>
            <person name="O'Toole P.W."/>
            <person name="Brugere J.F."/>
        </authorList>
    </citation>
    <scope>NUCLEOTIDE SEQUENCE [LARGE SCALE GENOMIC DNA]</scope>
    <source>
        <strain evidence="2 3">Issoire-Mx1</strain>
    </source>
</reference>
<accession>R9T7C8</accession>
<keyword evidence="1" id="KW-1133">Transmembrane helix</keyword>
<feature type="transmembrane region" description="Helical" evidence="1">
    <location>
        <begin position="53"/>
        <end position="75"/>
    </location>
</feature>
<evidence type="ECO:0000256" key="1">
    <source>
        <dbReference type="SAM" id="Phobius"/>
    </source>
</evidence>
<keyword evidence="1" id="KW-0472">Membrane</keyword>
<dbReference type="GeneID" id="41322587"/>
<dbReference type="STRING" id="1295009.MMINT_01480"/>
<dbReference type="HOGENOM" id="CLU_2597511_0_0_2"/>
<sequence>MVYYVKDDGNTEKMNCVYKDGNVSFETSHLSYFAISYEVPEPMPEEPAGSSNAVYYAIAVVAILIVIAAAAYFIVKRKQ</sequence>
<proteinExistence type="predicted"/>
<dbReference type="InParanoid" id="R9T7C8"/>
<name>R9T7C8_METII</name>
<organism evidence="2 3">
    <name type="scientific">Methanomassiliicoccus intestinalis (strain Issoire-Mx1)</name>
    <dbReference type="NCBI Taxonomy" id="1295009"/>
    <lineage>
        <taxon>Archaea</taxon>
        <taxon>Methanobacteriati</taxon>
        <taxon>Thermoplasmatota</taxon>
        <taxon>Thermoplasmata</taxon>
        <taxon>Methanomassiliicoccales</taxon>
        <taxon>Methanomassiliicoccaceae</taxon>
        <taxon>Methanomassiliicoccus</taxon>
    </lineage>
</organism>
<dbReference type="KEGG" id="mer:MMINT_01480"/>
<dbReference type="EMBL" id="CP005934">
    <property type="protein sequence ID" value="AGN25551.1"/>
    <property type="molecule type" value="Genomic_DNA"/>
</dbReference>
<dbReference type="AlphaFoldDB" id="R9T7C8"/>
<keyword evidence="1" id="KW-0812">Transmembrane</keyword>
<gene>
    <name evidence="2" type="ORF">MMINT_01480</name>
</gene>
<dbReference type="OrthoDB" id="54197at2157"/>
<keyword evidence="3" id="KW-1185">Reference proteome</keyword>
<evidence type="ECO:0000313" key="3">
    <source>
        <dbReference type="Proteomes" id="UP000014070"/>
    </source>
</evidence>
<dbReference type="RefSeq" id="WP_020448076.1">
    <property type="nucleotide sequence ID" value="NC_021353.1"/>
</dbReference>